<dbReference type="SMART" id="SM00448">
    <property type="entry name" value="REC"/>
    <property type="match status" value="1"/>
</dbReference>
<dbReference type="SUPFAM" id="SSF55781">
    <property type="entry name" value="GAF domain-like"/>
    <property type="match status" value="2"/>
</dbReference>
<evidence type="ECO:0000256" key="4">
    <source>
        <dbReference type="ARBA" id="ARBA00022679"/>
    </source>
</evidence>
<evidence type="ECO:0000313" key="17">
    <source>
        <dbReference type="Proteomes" id="UP001447188"/>
    </source>
</evidence>
<feature type="domain" description="Phytochrome chromophore attachment site" evidence="13">
    <location>
        <begin position="440"/>
        <end position="602"/>
    </location>
</feature>
<dbReference type="InterPro" id="IPR036097">
    <property type="entry name" value="HisK_dim/P_sf"/>
</dbReference>
<dbReference type="Gene3D" id="3.30.565.10">
    <property type="entry name" value="Histidine kinase-like ATPase, C-terminal domain"/>
    <property type="match status" value="1"/>
</dbReference>
<dbReference type="EMBL" id="JBBBZM010000018">
    <property type="protein sequence ID" value="KAL0638790.1"/>
    <property type="molecule type" value="Genomic_DNA"/>
</dbReference>
<dbReference type="Pfam" id="PF02518">
    <property type="entry name" value="HATPase_c"/>
    <property type="match status" value="1"/>
</dbReference>
<dbReference type="CDD" id="cd17546">
    <property type="entry name" value="REC_hyHK_CKI1_RcsC-like"/>
    <property type="match status" value="1"/>
</dbReference>
<keyword evidence="9" id="KW-0902">Two-component regulatory system</keyword>
<dbReference type="CDD" id="cd00082">
    <property type="entry name" value="HisKA"/>
    <property type="match status" value="1"/>
</dbReference>
<dbReference type="InterPro" id="IPR016132">
    <property type="entry name" value="Phyto_chromo_attachment"/>
</dbReference>
<evidence type="ECO:0000256" key="2">
    <source>
        <dbReference type="ARBA" id="ARBA00022553"/>
    </source>
</evidence>
<keyword evidence="8" id="KW-0157">Chromophore</keyword>
<dbReference type="Pfam" id="PF01590">
    <property type="entry name" value="GAF"/>
    <property type="match status" value="1"/>
</dbReference>
<dbReference type="Pfam" id="PF00512">
    <property type="entry name" value="HisKA"/>
    <property type="match status" value="1"/>
</dbReference>
<dbReference type="Proteomes" id="UP001447188">
    <property type="component" value="Unassembled WGS sequence"/>
</dbReference>
<dbReference type="SMART" id="SM00065">
    <property type="entry name" value="GAF"/>
    <property type="match status" value="1"/>
</dbReference>
<dbReference type="InterPro" id="IPR005467">
    <property type="entry name" value="His_kinase_dom"/>
</dbReference>
<feature type="domain" description="Response regulatory" evidence="15">
    <location>
        <begin position="1218"/>
        <end position="1349"/>
    </location>
</feature>
<evidence type="ECO:0000256" key="10">
    <source>
        <dbReference type="ARBA" id="ARBA00023170"/>
    </source>
</evidence>
<evidence type="ECO:0000259" key="13">
    <source>
        <dbReference type="PROSITE" id="PS50046"/>
    </source>
</evidence>
<dbReference type="InterPro" id="IPR035965">
    <property type="entry name" value="PAS-like_dom_sf"/>
</dbReference>
<dbReference type="PANTHER" id="PTHR43065">
    <property type="entry name" value="SENSOR HISTIDINE KINASE"/>
    <property type="match status" value="1"/>
</dbReference>
<dbReference type="Gene3D" id="3.30.450.270">
    <property type="match status" value="1"/>
</dbReference>
<keyword evidence="4" id="KW-0808">Transferase</keyword>
<dbReference type="SMART" id="SM00388">
    <property type="entry name" value="HisKA"/>
    <property type="match status" value="1"/>
</dbReference>
<dbReference type="InterPro" id="IPR029016">
    <property type="entry name" value="GAF-like_dom_sf"/>
</dbReference>
<name>A0ABR3GSA8_9PEZI</name>
<dbReference type="PROSITE" id="PS50046">
    <property type="entry name" value="PHYTOCHROME_2"/>
    <property type="match status" value="1"/>
</dbReference>
<feature type="region of interest" description="Disordered" evidence="12">
    <location>
        <begin position="148"/>
        <end position="186"/>
    </location>
</feature>
<feature type="region of interest" description="Disordered" evidence="12">
    <location>
        <begin position="1"/>
        <end position="65"/>
    </location>
</feature>
<dbReference type="InterPro" id="IPR001294">
    <property type="entry name" value="Phytochrome"/>
</dbReference>
<evidence type="ECO:0000256" key="9">
    <source>
        <dbReference type="ARBA" id="ARBA00023012"/>
    </source>
</evidence>
<organism evidence="16 17">
    <name type="scientific">Discina gigas</name>
    <dbReference type="NCBI Taxonomy" id="1032678"/>
    <lineage>
        <taxon>Eukaryota</taxon>
        <taxon>Fungi</taxon>
        <taxon>Dikarya</taxon>
        <taxon>Ascomycota</taxon>
        <taxon>Pezizomycotina</taxon>
        <taxon>Pezizomycetes</taxon>
        <taxon>Pezizales</taxon>
        <taxon>Discinaceae</taxon>
        <taxon>Discina</taxon>
    </lineage>
</organism>
<dbReference type="Gene3D" id="3.30.450.20">
    <property type="entry name" value="PAS domain"/>
    <property type="match status" value="1"/>
</dbReference>
<keyword evidence="17" id="KW-1185">Reference proteome</keyword>
<evidence type="ECO:0000313" key="16">
    <source>
        <dbReference type="EMBL" id="KAL0638790.1"/>
    </source>
</evidence>
<dbReference type="Pfam" id="PF00360">
    <property type="entry name" value="PHY"/>
    <property type="match status" value="1"/>
</dbReference>
<dbReference type="InterPro" id="IPR013515">
    <property type="entry name" value="Phytochrome_cen-reg"/>
</dbReference>
<dbReference type="PROSITE" id="PS50109">
    <property type="entry name" value="HIS_KIN"/>
    <property type="match status" value="1"/>
</dbReference>
<evidence type="ECO:0000256" key="1">
    <source>
        <dbReference type="ARBA" id="ARBA00022543"/>
    </source>
</evidence>
<dbReference type="SUPFAM" id="SSF55874">
    <property type="entry name" value="ATPase domain of HSP90 chaperone/DNA topoisomerase II/histidine kinase"/>
    <property type="match status" value="1"/>
</dbReference>
<evidence type="ECO:0000256" key="6">
    <source>
        <dbReference type="ARBA" id="ARBA00022777"/>
    </source>
</evidence>
<feature type="compositionally biased region" description="Polar residues" evidence="12">
    <location>
        <begin position="148"/>
        <end position="161"/>
    </location>
</feature>
<dbReference type="InterPro" id="IPR011006">
    <property type="entry name" value="CheY-like_superfamily"/>
</dbReference>
<evidence type="ECO:0000259" key="15">
    <source>
        <dbReference type="PROSITE" id="PS50110"/>
    </source>
</evidence>
<dbReference type="Pfam" id="PF00072">
    <property type="entry name" value="Response_reg"/>
    <property type="match status" value="1"/>
</dbReference>
<keyword evidence="5" id="KW-0547">Nucleotide-binding</keyword>
<keyword evidence="10" id="KW-0675">Receptor</keyword>
<keyword evidence="3" id="KW-0716">Sensory transduction</keyword>
<feature type="region of interest" description="Disordered" evidence="12">
    <location>
        <begin position="1370"/>
        <end position="1399"/>
    </location>
</feature>
<evidence type="ECO:0000256" key="12">
    <source>
        <dbReference type="SAM" id="MobiDB-lite"/>
    </source>
</evidence>
<dbReference type="SMART" id="SM00387">
    <property type="entry name" value="HATPase_c"/>
    <property type="match status" value="1"/>
</dbReference>
<feature type="domain" description="Histidine kinase" evidence="14">
    <location>
        <begin position="816"/>
        <end position="1053"/>
    </location>
</feature>
<keyword evidence="2 11" id="KW-0597">Phosphoprotein</keyword>
<feature type="region of interest" description="Disordered" evidence="12">
    <location>
        <begin position="1147"/>
        <end position="1173"/>
    </location>
</feature>
<dbReference type="InterPro" id="IPR043150">
    <property type="entry name" value="Phytochrome_PHY_sf"/>
</dbReference>
<keyword evidence="7" id="KW-0067">ATP-binding</keyword>
<feature type="modified residue" description="4-aspartylphosphate" evidence="11">
    <location>
        <position position="1269"/>
    </location>
</feature>
<evidence type="ECO:0000256" key="7">
    <source>
        <dbReference type="ARBA" id="ARBA00022840"/>
    </source>
</evidence>
<dbReference type="Gene3D" id="3.30.450.40">
    <property type="match status" value="1"/>
</dbReference>
<dbReference type="SUPFAM" id="SSF47384">
    <property type="entry name" value="Homodimeric domain of signal transducing histidine kinase"/>
    <property type="match status" value="1"/>
</dbReference>
<proteinExistence type="predicted"/>
<evidence type="ECO:0008006" key="18">
    <source>
        <dbReference type="Google" id="ProtNLM"/>
    </source>
</evidence>
<dbReference type="PRINTS" id="PR01033">
    <property type="entry name" value="PHYTOCHROME"/>
</dbReference>
<sequence length="1399" mass="153777">MAYSKHGQVTGASLELETPSSGIVSEKPRGDLISPKLPPLDSKHHDPTSTESVTGPGSEFGSLSPDAADLVYPIRSVVSISQPLQLTPSSPDALWGLRDSSAESTSSEVPAEVCVGLGIHRSHSKSPKPLPGETSFKLPEIVLEGTSKLGSTSGVKNPSNSDENEIPDGSGIMLGGGNQPVGSDTGESYVTTRFEHIMTGDGHCVITGVSGCESMQRCEDEPIHTPGAVQGFGVLIALKEDAGGKLGVKIASENSQLIMGYSPSALFALDDFCNILPEEQAESLYEHLDFVRNDSSELAQRPEVFPLTIIAPDSTSIKFLCAIHIPERNQNLIVCELELEDDQLFPLFSPAEEVSSPLPPEDTLHLSTSEQQLLESTTSISKSLRVLRHARKRGGQAAALEVFGLMSQIQGDIIKPQYPSFMNLFANDILSKEQLESATDLDTFLKVAVGILKELTGFHRVMVYQFDENWNGRVVTELVDARATKDLYKGLNFPASDIPKQARDLYRINKVRLLYDRDQETARLVCKSKEYLDDPLDMTHSYLRAMSPIHIKYLRNMAVRASMSISITAFDELWGLISCHTYGQKGMRVSFSIRRMCAIIGEAISRSIEKLSYLSKIHAQKLINTVPTEQNPTGYIVAGSEDLLGLFDADFGLLSIREETKVLGKLEHSQEALALLEYLRMRKFTSVTTSQGIESDFPDLNYGPGFSVIAGLLLVPLSMGGNDFIVFFRKGQLKLVNWAGNPYEKILREGTRGYLEPRTSFKAWCETVAGRCKEWTENQIETAAVLCLVYGKFIEVWRQKEAALQNSQLTKLLLANASHEVRTPLNAIINYLEIALEGPLDVETRDNLLRSHSASKSLIYVINDLLDLTRIEVGKDLVMDGMFDLSNTVHEAISLFKSDAERKDISLVVVEYPGLPRLVRGDQSRLRQAISNIVCNAVNHTSVGGVRVEVWTPRLLEDRCHVEIAIQDTGVGISPKRLNMLFQEFEQVQTESPSELPSMGRTFDGYSKIPGQKVLGLGLAIVARTIRNVNGQLRVRSEEGKGSRFTIAITFLLPSEGEKTESGFGSISPRGPLSQYQSMVSPLEQNPTEFPPTDPPPNIIMERKGSSSSMRSLGSASSGRSEINKIHIIAGSSENPATLRPAISKPSLLSKSGAMGPRCASPSGPTMSDPQPGQEVMEVSTVLPTVRMAYPPGPTRVQSYGKLSNHEEHTKTRPPQFKVLVAEDDPINSKIIKKRMERLGHEVSLTVNGAECVEFFMKDSKEYDIVLMDMQMPIMDGGTSTIQIRGLESSNAAHGIPMKHRSNGRIPIFAVSASLVEERRKEYMDLGFDGWVLKPVDFERLRILMDGILNPVVRQGAAYQPGSWEKGGWFSESPAEVSATPEDINSVALETQKKPPENF</sequence>
<dbReference type="SUPFAM" id="SSF55785">
    <property type="entry name" value="PYP-like sensor domain (PAS domain)"/>
    <property type="match status" value="1"/>
</dbReference>
<dbReference type="Gene3D" id="1.10.287.130">
    <property type="match status" value="1"/>
</dbReference>
<protein>
    <recommendedName>
        <fullName evidence="18">Phytochrome</fullName>
    </recommendedName>
</protein>
<comment type="caution">
    <text evidence="16">The sequence shown here is derived from an EMBL/GenBank/DDBJ whole genome shotgun (WGS) entry which is preliminary data.</text>
</comment>
<dbReference type="Gene3D" id="3.40.50.2300">
    <property type="match status" value="1"/>
</dbReference>
<dbReference type="InterPro" id="IPR036890">
    <property type="entry name" value="HATPase_C_sf"/>
</dbReference>
<evidence type="ECO:0000256" key="11">
    <source>
        <dbReference type="PROSITE-ProRule" id="PRU00169"/>
    </source>
</evidence>
<evidence type="ECO:0000256" key="3">
    <source>
        <dbReference type="ARBA" id="ARBA00022606"/>
    </source>
</evidence>
<dbReference type="Pfam" id="PF08446">
    <property type="entry name" value="PAS_2"/>
    <property type="match status" value="1"/>
</dbReference>
<reference evidence="16 17" key="1">
    <citation type="submission" date="2024-02" db="EMBL/GenBank/DDBJ databases">
        <title>Discinaceae phylogenomics.</title>
        <authorList>
            <person name="Dirks A.C."/>
            <person name="James T.Y."/>
        </authorList>
    </citation>
    <scope>NUCLEOTIDE SEQUENCE [LARGE SCALE GENOMIC DNA]</scope>
    <source>
        <strain evidence="16 17">ACD0624</strain>
    </source>
</reference>
<dbReference type="InterPro" id="IPR001789">
    <property type="entry name" value="Sig_transdc_resp-reg_receiver"/>
</dbReference>
<dbReference type="InterPro" id="IPR003594">
    <property type="entry name" value="HATPase_dom"/>
</dbReference>
<gene>
    <name evidence="16" type="ORF">Q9L58_002216</name>
</gene>
<dbReference type="InterPro" id="IPR003018">
    <property type="entry name" value="GAF"/>
</dbReference>
<keyword evidence="6" id="KW-0418">Kinase</keyword>
<dbReference type="InterPro" id="IPR003661">
    <property type="entry name" value="HisK_dim/P_dom"/>
</dbReference>
<evidence type="ECO:0000256" key="5">
    <source>
        <dbReference type="ARBA" id="ARBA00022741"/>
    </source>
</evidence>
<accession>A0ABR3GSA8</accession>
<keyword evidence="1" id="KW-0600">Photoreceptor protein</keyword>
<evidence type="ECO:0000256" key="8">
    <source>
        <dbReference type="ARBA" id="ARBA00022991"/>
    </source>
</evidence>
<evidence type="ECO:0000259" key="14">
    <source>
        <dbReference type="PROSITE" id="PS50109"/>
    </source>
</evidence>
<dbReference type="PROSITE" id="PS50110">
    <property type="entry name" value="RESPONSE_REGULATORY"/>
    <property type="match status" value="1"/>
</dbReference>
<dbReference type="InterPro" id="IPR013654">
    <property type="entry name" value="PAS_2"/>
</dbReference>
<dbReference type="PANTHER" id="PTHR43065:SF10">
    <property type="entry name" value="PEROXIDE STRESS-ACTIVATED HISTIDINE KINASE MAK3"/>
    <property type="match status" value="1"/>
</dbReference>
<dbReference type="SUPFAM" id="SSF52172">
    <property type="entry name" value="CheY-like"/>
    <property type="match status" value="1"/>
</dbReference>